<evidence type="ECO:0000313" key="3">
    <source>
        <dbReference type="Proteomes" id="UP000248066"/>
    </source>
</evidence>
<evidence type="ECO:0000256" key="1">
    <source>
        <dbReference type="ARBA" id="ARBA00022801"/>
    </source>
</evidence>
<dbReference type="CDD" id="cd07067">
    <property type="entry name" value="HP_PGM_like"/>
    <property type="match status" value="1"/>
</dbReference>
<dbReference type="InterPro" id="IPR013078">
    <property type="entry name" value="His_Pase_superF_clade-1"/>
</dbReference>
<keyword evidence="3" id="KW-1185">Reference proteome</keyword>
<accession>A0A2W0HD65</accession>
<protein>
    <submittedName>
        <fullName evidence="2">Histidine phosphatase family protein</fullName>
    </submittedName>
</protein>
<dbReference type="Pfam" id="PF00300">
    <property type="entry name" value="His_Phos_1"/>
    <property type="match status" value="1"/>
</dbReference>
<dbReference type="Gene3D" id="3.40.50.1240">
    <property type="entry name" value="Phosphoglycerate mutase-like"/>
    <property type="match status" value="1"/>
</dbReference>
<proteinExistence type="predicted"/>
<sequence>MSTQPVRSSAVRSLLTELQAGGHILYVRHAEADVGEDQPDLDFDDCSTQRNLSDNGREQARLFGDTIRELGIPVADPVLTSPFCRNTETAVLAFGEDMIEIDPFLVELFNLSYTTDQQAQLQTLQQFGGKLEQMPEEGTNQIMIGHSFPPTIGFGEIPDMGAIVIKPLGENNGFDVVATLTLEALEGLE</sequence>
<dbReference type="InterPro" id="IPR051021">
    <property type="entry name" value="Mito_Ser/Thr_phosphatase"/>
</dbReference>
<dbReference type="PANTHER" id="PTHR20935">
    <property type="entry name" value="PHOSPHOGLYCERATE MUTASE-RELATED"/>
    <property type="match status" value="1"/>
</dbReference>
<keyword evidence="1" id="KW-0378">Hydrolase</keyword>
<gene>
    <name evidence="2" type="ORF">CR205_03545</name>
</gene>
<dbReference type="GO" id="GO:0016787">
    <property type="term" value="F:hydrolase activity"/>
    <property type="evidence" value="ECO:0007669"/>
    <property type="project" value="UniProtKB-KW"/>
</dbReference>
<organism evidence="2 3">
    <name type="scientific">Alteribacter lacisalsi</name>
    <dbReference type="NCBI Taxonomy" id="2045244"/>
    <lineage>
        <taxon>Bacteria</taxon>
        <taxon>Bacillati</taxon>
        <taxon>Bacillota</taxon>
        <taxon>Bacilli</taxon>
        <taxon>Bacillales</taxon>
        <taxon>Bacillaceae</taxon>
        <taxon>Alteribacter</taxon>
    </lineage>
</organism>
<dbReference type="InterPro" id="IPR029033">
    <property type="entry name" value="His_PPase_superfam"/>
</dbReference>
<dbReference type="Proteomes" id="UP000248066">
    <property type="component" value="Unassembled WGS sequence"/>
</dbReference>
<dbReference type="AlphaFoldDB" id="A0A2W0HD65"/>
<evidence type="ECO:0000313" key="2">
    <source>
        <dbReference type="EMBL" id="PYZ99147.1"/>
    </source>
</evidence>
<dbReference type="PANTHER" id="PTHR20935:SF1">
    <property type="entry name" value="SLL1549 PROTEIN"/>
    <property type="match status" value="1"/>
</dbReference>
<dbReference type="SUPFAM" id="SSF53254">
    <property type="entry name" value="Phosphoglycerate mutase-like"/>
    <property type="match status" value="1"/>
</dbReference>
<name>A0A2W0HD65_9BACI</name>
<reference evidence="2 3" key="1">
    <citation type="submission" date="2017-10" db="EMBL/GenBank/DDBJ databases">
        <title>Bacillus sp. nov., a halophilic bacterium isolated from a Yangshapao Lake.</title>
        <authorList>
            <person name="Wang H."/>
        </authorList>
    </citation>
    <scope>NUCLEOTIDE SEQUENCE [LARGE SCALE GENOMIC DNA]</scope>
    <source>
        <strain evidence="2 3">YSP-3</strain>
    </source>
</reference>
<comment type="caution">
    <text evidence="2">The sequence shown here is derived from an EMBL/GenBank/DDBJ whole genome shotgun (WGS) entry which is preliminary data.</text>
</comment>
<dbReference type="EMBL" id="PDOF01000001">
    <property type="protein sequence ID" value="PYZ99147.1"/>
    <property type="molecule type" value="Genomic_DNA"/>
</dbReference>